<dbReference type="Proteomes" id="UP000033058">
    <property type="component" value="Chromosome"/>
</dbReference>
<evidence type="ECO:0000313" key="2">
    <source>
        <dbReference type="Proteomes" id="UP000033058"/>
    </source>
</evidence>
<protein>
    <recommendedName>
        <fullName evidence="3">DUF169 domain-containing protein</fullName>
    </recommendedName>
</protein>
<accession>A0A0E3PZX5</accession>
<organism evidence="1 2">
    <name type="scientific">Methanosarcina mazei WWM610</name>
    <dbReference type="NCBI Taxonomy" id="1434117"/>
    <lineage>
        <taxon>Archaea</taxon>
        <taxon>Methanobacteriati</taxon>
        <taxon>Methanobacteriota</taxon>
        <taxon>Stenosarchaea group</taxon>
        <taxon>Methanomicrobia</taxon>
        <taxon>Methanosarcinales</taxon>
        <taxon>Methanosarcinaceae</taxon>
        <taxon>Methanosarcina</taxon>
    </lineage>
</organism>
<dbReference type="GeneID" id="24852368"/>
<evidence type="ECO:0008006" key="3">
    <source>
        <dbReference type="Google" id="ProtNLM"/>
    </source>
</evidence>
<dbReference type="HOGENOM" id="CLU_074324_1_0_2"/>
<dbReference type="PATRIC" id="fig|1434117.4.peg.3314"/>
<dbReference type="InterPro" id="IPR003748">
    <property type="entry name" value="DUF169"/>
</dbReference>
<sequence length="228" mass="24815">MELKEINNYGQEIINCLKLETSPVAVKLIPKGEKVPEGIKKAEEAMRHCQFVDRVRRTGEALYTGWDDQLCKGGAAVMGLGALPPKVASGEFYYKGLKQFGTQEAAKRTIDMVPTLAPHSTEAILYSPLEKTTFIPDLVLVICNPRQVMLLTQAYMYKEGGRLEVSFAGKQSLCSDGVVQAKEGKMAVTVGCSGSRLYTDIADEEMTIGIPIDLLPDIAAGLKAICPE</sequence>
<dbReference type="PANTHER" id="PTHR37954">
    <property type="entry name" value="BLL4979 PROTEIN"/>
    <property type="match status" value="1"/>
</dbReference>
<evidence type="ECO:0000313" key="1">
    <source>
        <dbReference type="EMBL" id="AKB41594.1"/>
    </source>
</evidence>
<dbReference type="RefSeq" id="WP_011033969.1">
    <property type="nucleotide sequence ID" value="NZ_CP009509.1"/>
</dbReference>
<dbReference type="Pfam" id="PF02596">
    <property type="entry name" value="DUF169"/>
    <property type="match status" value="1"/>
</dbReference>
<name>A0A0E3PZX5_METMZ</name>
<proteinExistence type="predicted"/>
<gene>
    <name evidence="1" type="ORF">MSMAW_2603</name>
</gene>
<dbReference type="PANTHER" id="PTHR37954:SF3">
    <property type="entry name" value="DUF169 DOMAIN-CONTAINING PROTEIN"/>
    <property type="match status" value="1"/>
</dbReference>
<dbReference type="EMBL" id="CP009509">
    <property type="protein sequence ID" value="AKB41594.1"/>
    <property type="molecule type" value="Genomic_DNA"/>
</dbReference>
<reference evidence="1 2" key="1">
    <citation type="submission" date="2014-07" db="EMBL/GenBank/DDBJ databases">
        <title>Methanogenic archaea and the global carbon cycle.</title>
        <authorList>
            <person name="Henriksen J.R."/>
            <person name="Luke J."/>
            <person name="Reinhart S."/>
            <person name="Benedict M.N."/>
            <person name="Youngblut N.D."/>
            <person name="Metcalf M.E."/>
            <person name="Whitaker R.J."/>
            <person name="Metcalf W.W."/>
        </authorList>
    </citation>
    <scope>NUCLEOTIDE SEQUENCE [LARGE SCALE GENOMIC DNA]</scope>
    <source>
        <strain evidence="1 2">WWM610</strain>
    </source>
</reference>
<dbReference type="AlphaFoldDB" id="A0A0E3PZX5"/>